<organism evidence="1">
    <name type="scientific">Aeromonas salmonicida subsp. salmonicida</name>
    <dbReference type="NCBI Taxonomy" id="29491"/>
    <lineage>
        <taxon>Bacteria</taxon>
        <taxon>Pseudomonadati</taxon>
        <taxon>Pseudomonadota</taxon>
        <taxon>Gammaproteobacteria</taxon>
        <taxon>Aeromonadales</taxon>
        <taxon>Aeromonadaceae</taxon>
        <taxon>Aeromonas</taxon>
    </lineage>
</organism>
<dbReference type="RefSeq" id="WP_000062185.1">
    <property type="nucleotide sequence ID" value="NZ_JRYW01000033.1"/>
</dbReference>
<sequence>MSMLEARYFVAKISDAQAVLCDEELATLERLIRKVDDGRRANGKSSLTCVVVEEDWPNWQQTVDSVLSLADGKDNDWTNATPEQIKAFWVDDSVWKTLDGRDKWIEDLDLLVDGSPVASEWEPFGLESGQSVVIRGGWIEGNALSDDGVPLVQAFVAWKQGQDNH</sequence>
<dbReference type="AlphaFoldDB" id="A0A096Y6H4"/>
<name>A0A096Y6H4_AERSS</name>
<geneLocation type="plasmid" evidence="1">
    <name>pSN254b</name>
</geneLocation>
<evidence type="ECO:0000313" key="1">
    <source>
        <dbReference type="EMBL" id="AIM49666.1"/>
    </source>
</evidence>
<dbReference type="GeneID" id="39515013"/>
<proteinExistence type="predicted"/>
<protein>
    <submittedName>
        <fullName evidence="1">Uncharacterized protein</fullName>
    </submittedName>
</protein>
<accession>A0A096Y6H4</accession>
<dbReference type="GeneID" id="93521344"/>
<dbReference type="EMBL" id="KJ909290">
    <property type="protein sequence ID" value="AIM49666.1"/>
    <property type="molecule type" value="Genomic_DNA"/>
</dbReference>
<keyword evidence="1" id="KW-0614">Plasmid</keyword>
<reference evidence="1" key="1">
    <citation type="journal article" date="2014" name="Antimicrob. Agents Chemother.">
        <title>Detection of variants of the pRAS3, pAB5S9, and pSN254 plasmids in Aeromonas salmonicida subsp. salmonicida: multidrug-resistance, interspecies exchanges, and plasmid reshaping.</title>
        <authorList>
            <person name="Vincent A.T."/>
            <person name="Trudel M.V."/>
            <person name="Paquet V.E."/>
            <person name="Boyle B."/>
            <person name="Tanaka K.H."/>
            <person name="Dallaire-Dufresne S."/>
            <person name="Daher R.K."/>
            <person name="Frenette M."/>
            <person name="Derome N."/>
            <person name="Charette S.J."/>
        </authorList>
    </citation>
    <scope>NUCLEOTIDE SEQUENCE</scope>
    <source>
        <strain evidence="1">2004-05MF26</strain>
        <plasmid evidence="1">pSN254b</plasmid>
    </source>
</reference>